<dbReference type="InterPro" id="IPR053223">
    <property type="entry name" value="Prob_Methyltransferase"/>
</dbReference>
<protein>
    <submittedName>
        <fullName evidence="2">Uncharacterized protein</fullName>
    </submittedName>
</protein>
<feature type="region of interest" description="Disordered" evidence="1">
    <location>
        <begin position="1"/>
        <end position="117"/>
    </location>
</feature>
<dbReference type="EnsemblPlants" id="Zm00001eb416590_T001">
    <property type="protein sequence ID" value="Zm00001eb416590_P001"/>
    <property type="gene ID" value="Zm00001eb416590"/>
</dbReference>
<dbReference type="AlphaFoldDB" id="A0A804RGZ2"/>
<dbReference type="Gramene" id="Zm00001eb416590_T001">
    <property type="protein sequence ID" value="Zm00001eb416590_P001"/>
    <property type="gene ID" value="Zm00001eb416590"/>
</dbReference>
<dbReference type="PANTHER" id="PTHR44067">
    <property type="entry name" value="S-ADENOSYL-L-METHIONINE-DEPENDENT METHYLTRANSFERASE SUPERFAMILY PROTEIN-RELATED"/>
    <property type="match status" value="1"/>
</dbReference>
<feature type="compositionally biased region" description="Low complexity" evidence="1">
    <location>
        <begin position="80"/>
        <end position="90"/>
    </location>
</feature>
<proteinExistence type="predicted"/>
<organism evidence="2 3">
    <name type="scientific">Zea mays</name>
    <name type="common">Maize</name>
    <dbReference type="NCBI Taxonomy" id="4577"/>
    <lineage>
        <taxon>Eukaryota</taxon>
        <taxon>Viridiplantae</taxon>
        <taxon>Streptophyta</taxon>
        <taxon>Embryophyta</taxon>
        <taxon>Tracheophyta</taxon>
        <taxon>Spermatophyta</taxon>
        <taxon>Magnoliopsida</taxon>
        <taxon>Liliopsida</taxon>
        <taxon>Poales</taxon>
        <taxon>Poaceae</taxon>
        <taxon>PACMAD clade</taxon>
        <taxon>Panicoideae</taxon>
        <taxon>Andropogonodae</taxon>
        <taxon>Andropogoneae</taxon>
        <taxon>Tripsacinae</taxon>
        <taxon>Zea</taxon>
    </lineage>
</organism>
<reference evidence="2" key="2">
    <citation type="submission" date="2019-07" db="EMBL/GenBank/DDBJ databases">
        <authorList>
            <person name="Seetharam A."/>
            <person name="Woodhouse M."/>
            <person name="Cannon E."/>
        </authorList>
    </citation>
    <scope>NUCLEOTIDE SEQUENCE [LARGE SCALE GENOMIC DNA]</scope>
    <source>
        <strain evidence="2">cv. B73</strain>
    </source>
</reference>
<reference evidence="3" key="1">
    <citation type="journal article" date="2009" name="Science">
        <title>The B73 maize genome: complexity, diversity, and dynamics.</title>
        <authorList>
            <person name="Schnable P.S."/>
            <person name="Ware D."/>
            <person name="Fulton R.S."/>
            <person name="Stein J.C."/>
            <person name="Wei F."/>
            <person name="Pasternak S."/>
            <person name="Liang C."/>
            <person name="Zhang J."/>
            <person name="Fulton L."/>
            <person name="Graves T.A."/>
            <person name="Minx P."/>
            <person name="Reily A.D."/>
            <person name="Courtney L."/>
            <person name="Kruchowski S.S."/>
            <person name="Tomlinson C."/>
            <person name="Strong C."/>
            <person name="Delehaunty K."/>
            <person name="Fronick C."/>
            <person name="Courtney B."/>
            <person name="Rock S.M."/>
            <person name="Belter E."/>
            <person name="Du F."/>
            <person name="Kim K."/>
            <person name="Abbott R.M."/>
            <person name="Cotton M."/>
            <person name="Levy A."/>
            <person name="Marchetto P."/>
            <person name="Ochoa K."/>
            <person name="Jackson S.M."/>
            <person name="Gillam B."/>
            <person name="Chen W."/>
            <person name="Yan L."/>
            <person name="Higginbotham J."/>
            <person name="Cardenas M."/>
            <person name="Waligorski J."/>
            <person name="Applebaum E."/>
            <person name="Phelps L."/>
            <person name="Falcone J."/>
            <person name="Kanchi K."/>
            <person name="Thane T."/>
            <person name="Scimone A."/>
            <person name="Thane N."/>
            <person name="Henke J."/>
            <person name="Wang T."/>
            <person name="Ruppert J."/>
            <person name="Shah N."/>
            <person name="Rotter K."/>
            <person name="Hodges J."/>
            <person name="Ingenthron E."/>
            <person name="Cordes M."/>
            <person name="Kohlberg S."/>
            <person name="Sgro J."/>
            <person name="Delgado B."/>
            <person name="Mead K."/>
            <person name="Chinwalla A."/>
            <person name="Leonard S."/>
            <person name="Crouse K."/>
            <person name="Collura K."/>
            <person name="Kudrna D."/>
            <person name="Currie J."/>
            <person name="He R."/>
            <person name="Angelova A."/>
            <person name="Rajasekar S."/>
            <person name="Mueller T."/>
            <person name="Lomeli R."/>
            <person name="Scara G."/>
            <person name="Ko A."/>
            <person name="Delaney K."/>
            <person name="Wissotski M."/>
            <person name="Lopez G."/>
            <person name="Campos D."/>
            <person name="Braidotti M."/>
            <person name="Ashley E."/>
            <person name="Golser W."/>
            <person name="Kim H."/>
            <person name="Lee S."/>
            <person name="Lin J."/>
            <person name="Dujmic Z."/>
            <person name="Kim W."/>
            <person name="Talag J."/>
            <person name="Zuccolo A."/>
            <person name="Fan C."/>
            <person name="Sebastian A."/>
            <person name="Kramer M."/>
            <person name="Spiegel L."/>
            <person name="Nascimento L."/>
            <person name="Zutavern T."/>
            <person name="Miller B."/>
            <person name="Ambroise C."/>
            <person name="Muller S."/>
            <person name="Spooner W."/>
            <person name="Narechania A."/>
            <person name="Ren L."/>
            <person name="Wei S."/>
            <person name="Kumari S."/>
            <person name="Faga B."/>
            <person name="Levy M.J."/>
            <person name="McMahan L."/>
            <person name="Van Buren P."/>
            <person name="Vaughn M.W."/>
            <person name="Ying K."/>
            <person name="Yeh C.-T."/>
            <person name="Emrich S.J."/>
            <person name="Jia Y."/>
            <person name="Kalyanaraman A."/>
            <person name="Hsia A.-P."/>
            <person name="Barbazuk W.B."/>
            <person name="Baucom R.S."/>
            <person name="Brutnell T.P."/>
            <person name="Carpita N.C."/>
            <person name="Chaparro C."/>
            <person name="Chia J.-M."/>
            <person name="Deragon J.-M."/>
            <person name="Estill J.C."/>
            <person name="Fu Y."/>
            <person name="Jeddeloh J.A."/>
            <person name="Han Y."/>
            <person name="Lee H."/>
            <person name="Li P."/>
            <person name="Lisch D.R."/>
            <person name="Liu S."/>
            <person name="Liu Z."/>
            <person name="Nagel D.H."/>
            <person name="McCann M.C."/>
            <person name="SanMiguel P."/>
            <person name="Myers A.M."/>
            <person name="Nettleton D."/>
            <person name="Nguyen J."/>
            <person name="Penning B.W."/>
            <person name="Ponnala L."/>
            <person name="Schneider K.L."/>
            <person name="Schwartz D.C."/>
            <person name="Sharma A."/>
            <person name="Soderlund C."/>
            <person name="Springer N.M."/>
            <person name="Sun Q."/>
            <person name="Wang H."/>
            <person name="Waterman M."/>
            <person name="Westerman R."/>
            <person name="Wolfgruber T.K."/>
            <person name="Yang L."/>
            <person name="Yu Y."/>
            <person name="Zhang L."/>
            <person name="Zhou S."/>
            <person name="Zhu Q."/>
            <person name="Bennetzen J.L."/>
            <person name="Dawe R.K."/>
            <person name="Jiang J."/>
            <person name="Jiang N."/>
            <person name="Presting G.G."/>
            <person name="Wessler S.R."/>
            <person name="Aluru S."/>
            <person name="Martienssen R.A."/>
            <person name="Clifton S.W."/>
            <person name="McCombie W.R."/>
            <person name="Wing R.A."/>
            <person name="Wilson R.K."/>
        </authorList>
    </citation>
    <scope>NUCLEOTIDE SEQUENCE [LARGE SCALE GENOMIC DNA]</scope>
    <source>
        <strain evidence="3">cv. B73</strain>
    </source>
</reference>
<dbReference type="InParanoid" id="A0A804RGZ2"/>
<evidence type="ECO:0000313" key="2">
    <source>
        <dbReference type="EnsemblPlants" id="Zm00001eb416590_P001"/>
    </source>
</evidence>
<feature type="compositionally biased region" description="Pro residues" evidence="1">
    <location>
        <begin position="31"/>
        <end position="51"/>
    </location>
</feature>
<sequence>MDSRVVNSSPSSPPTSSRCWPSSPPARTASPSPPPPPTSTPLPPPPSPRRWPPSRVSWTRPASSRTARRRATAPAPPCPRSCSSSSPRTRFCLGATRARGTPTCRPPSRTPASAPPPRSLLAAFATYAPHAACQHDATLAHRLVSKACEPLPHRRCLSRGPRAALPASNMGVDGRRWVRPRHDHEFLVDDVLRLAAGKIRTGLDVSGGAANFAARMRERGVTIFTTVLDNAGKPMNEFVSPPPTSLCGAMLGQRGRQGMWLATESGIREGNEARAMAGGRLAERGCVCVGWKGRCRRQWKGGWGADGRGDLGRGIPYLCQWKVMWEIRER</sequence>
<feature type="compositionally biased region" description="Low complexity" evidence="1">
    <location>
        <begin position="53"/>
        <end position="65"/>
    </location>
</feature>
<accession>A0A804RGZ2</accession>
<evidence type="ECO:0000256" key="1">
    <source>
        <dbReference type="SAM" id="MobiDB-lite"/>
    </source>
</evidence>
<reference evidence="2" key="3">
    <citation type="submission" date="2021-05" db="UniProtKB">
        <authorList>
            <consortium name="EnsemblPlants"/>
        </authorList>
    </citation>
    <scope>IDENTIFICATION</scope>
    <source>
        <strain evidence="2">cv. B73</strain>
    </source>
</reference>
<name>A0A804RGZ2_MAIZE</name>
<evidence type="ECO:0000313" key="3">
    <source>
        <dbReference type="Proteomes" id="UP000007305"/>
    </source>
</evidence>
<keyword evidence="3" id="KW-1185">Reference proteome</keyword>
<feature type="compositionally biased region" description="Low complexity" evidence="1">
    <location>
        <begin position="8"/>
        <end position="30"/>
    </location>
</feature>
<dbReference type="Proteomes" id="UP000007305">
    <property type="component" value="Chromosome 10"/>
</dbReference>
<feature type="compositionally biased region" description="Pro residues" evidence="1">
    <location>
        <begin position="104"/>
        <end position="117"/>
    </location>
</feature>
<dbReference type="PANTHER" id="PTHR44067:SF3">
    <property type="entry name" value="OS06G0138600 PROTEIN"/>
    <property type="match status" value="1"/>
</dbReference>